<evidence type="ECO:0000313" key="2">
    <source>
        <dbReference type="EMBL" id="MCC2137172.1"/>
    </source>
</evidence>
<dbReference type="SUPFAM" id="SSF55315">
    <property type="entry name" value="L30e-like"/>
    <property type="match status" value="1"/>
</dbReference>
<keyword evidence="3" id="KW-1185">Reference proteome</keyword>
<protein>
    <submittedName>
        <fullName evidence="2">Ribosomal L7Ae/L30e/S12e/Gadd45 family protein</fullName>
    </submittedName>
</protein>
<dbReference type="Gene3D" id="3.30.1330.30">
    <property type="match status" value="1"/>
</dbReference>
<name>A0AAE3AKN2_9FIRM</name>
<dbReference type="AlphaFoldDB" id="A0AAE3AKN2"/>
<accession>A0AAE3AKN2</accession>
<dbReference type="InterPro" id="IPR029064">
    <property type="entry name" value="Ribosomal_eL30-like_sf"/>
</dbReference>
<dbReference type="EMBL" id="JAJEQC010000008">
    <property type="protein sequence ID" value="MCC2137172.1"/>
    <property type="molecule type" value="Genomic_DNA"/>
</dbReference>
<organism evidence="2 3">
    <name type="scientific">Hominenteromicrobium mulieris</name>
    <dbReference type="NCBI Taxonomy" id="2885357"/>
    <lineage>
        <taxon>Bacteria</taxon>
        <taxon>Bacillati</taxon>
        <taxon>Bacillota</taxon>
        <taxon>Clostridia</taxon>
        <taxon>Eubacteriales</taxon>
        <taxon>Oscillospiraceae</taxon>
        <taxon>Hominenteromicrobium</taxon>
    </lineage>
</organism>
<evidence type="ECO:0000313" key="3">
    <source>
        <dbReference type="Proteomes" id="UP001199424"/>
    </source>
</evidence>
<dbReference type="Proteomes" id="UP001199424">
    <property type="component" value="Unassembled WGS sequence"/>
</dbReference>
<dbReference type="InterPro" id="IPR004038">
    <property type="entry name" value="Ribosomal_eL8/eL30/eS12/Gad45"/>
</dbReference>
<evidence type="ECO:0000259" key="1">
    <source>
        <dbReference type="Pfam" id="PF01248"/>
    </source>
</evidence>
<proteinExistence type="predicted"/>
<comment type="caution">
    <text evidence="2">The sequence shown here is derived from an EMBL/GenBank/DDBJ whole genome shotgun (WGS) entry which is preliminary data.</text>
</comment>
<feature type="domain" description="Ribosomal protein eL8/eL30/eS12/Gadd45" evidence="1">
    <location>
        <begin position="5"/>
        <end position="92"/>
    </location>
</feature>
<reference evidence="2" key="1">
    <citation type="submission" date="2021-10" db="EMBL/GenBank/DDBJ databases">
        <title>Anaerobic single-cell dispensing facilitates the cultivation of human gut bacteria.</title>
        <authorList>
            <person name="Afrizal A."/>
        </authorList>
    </citation>
    <scope>NUCLEOTIDE SEQUENCE</scope>
    <source>
        <strain evidence="2">CLA-AA-H250</strain>
    </source>
</reference>
<gene>
    <name evidence="2" type="ORF">LKD31_09095</name>
</gene>
<sequence length="107" mass="11612">MNRALSALGLARRAGKLNWGFDTAVEAMRSGACGVVILAADLSDKTKKNVRFEAEKYHVSVLEPAFTMEEISAAIGKKAGVLAVCDRGFAEKLKQLIADGEREEMRI</sequence>
<dbReference type="Pfam" id="PF01248">
    <property type="entry name" value="Ribosomal_L7Ae"/>
    <property type="match status" value="1"/>
</dbReference>
<dbReference type="RefSeq" id="WP_308449458.1">
    <property type="nucleotide sequence ID" value="NZ_JAJEQC010000008.1"/>
</dbReference>